<organism evidence="2 3">
    <name type="scientific">Mesorhizobium newzealandense</name>
    <dbReference type="NCBI Taxonomy" id="1300302"/>
    <lineage>
        <taxon>Bacteria</taxon>
        <taxon>Pseudomonadati</taxon>
        <taxon>Pseudomonadota</taxon>
        <taxon>Alphaproteobacteria</taxon>
        <taxon>Hyphomicrobiales</taxon>
        <taxon>Phyllobacteriaceae</taxon>
        <taxon>Mesorhizobium</taxon>
    </lineage>
</organism>
<dbReference type="Gene3D" id="2.130.10.10">
    <property type="entry name" value="YVTN repeat-like/Quinoprotein amine dehydrogenase"/>
    <property type="match status" value="1"/>
</dbReference>
<evidence type="ECO:0000313" key="3">
    <source>
        <dbReference type="Proteomes" id="UP001597405"/>
    </source>
</evidence>
<keyword evidence="3" id="KW-1185">Reference proteome</keyword>
<comment type="caution">
    <text evidence="2">The sequence shown here is derived from an EMBL/GenBank/DDBJ whole genome shotgun (WGS) entry which is preliminary data.</text>
</comment>
<dbReference type="Proteomes" id="UP001597405">
    <property type="component" value="Unassembled WGS sequence"/>
</dbReference>
<feature type="domain" description="CHAT" evidence="1">
    <location>
        <begin position="679"/>
        <end position="940"/>
    </location>
</feature>
<gene>
    <name evidence="2" type="ORF">ACFSOZ_23565</name>
</gene>
<reference evidence="3" key="1">
    <citation type="journal article" date="2019" name="Int. J. Syst. Evol. Microbiol.">
        <title>The Global Catalogue of Microorganisms (GCM) 10K type strain sequencing project: providing services to taxonomists for standard genome sequencing and annotation.</title>
        <authorList>
            <consortium name="The Broad Institute Genomics Platform"/>
            <consortium name="The Broad Institute Genome Sequencing Center for Infectious Disease"/>
            <person name="Wu L."/>
            <person name="Ma J."/>
        </authorList>
    </citation>
    <scope>NUCLEOTIDE SEQUENCE [LARGE SCALE GENOMIC DNA]</scope>
    <source>
        <strain evidence="3">CGMCC 1.16225</strain>
    </source>
</reference>
<dbReference type="Pfam" id="PF12770">
    <property type="entry name" value="CHAT"/>
    <property type="match status" value="1"/>
</dbReference>
<name>A0ABW4UEP7_9HYPH</name>
<dbReference type="InterPro" id="IPR015943">
    <property type="entry name" value="WD40/YVTN_repeat-like_dom_sf"/>
</dbReference>
<dbReference type="RefSeq" id="WP_379101845.1">
    <property type="nucleotide sequence ID" value="NZ_JBHUGZ010000016.1"/>
</dbReference>
<dbReference type="SUPFAM" id="SSF69322">
    <property type="entry name" value="Tricorn protease domain 2"/>
    <property type="match status" value="1"/>
</dbReference>
<dbReference type="InterPro" id="IPR024983">
    <property type="entry name" value="CHAT_dom"/>
</dbReference>
<evidence type="ECO:0000259" key="1">
    <source>
        <dbReference type="Pfam" id="PF12770"/>
    </source>
</evidence>
<proteinExistence type="predicted"/>
<accession>A0ABW4UEP7</accession>
<sequence>MIDKTTGKPVRHLDLEIGSQSFVRNVSFAPGVVYVGTDTNCLAVPLASGVAVTTLADGNCTAIKIQQDGTAWLSTDGLYRHDTQDWRRWLPGQSGAIAASSIEEDGMSNVWLGASDGLWRYFDLAREHRFSGNGARISSMAGDLNGGVVAGLANGEVWHVNRKLEATQIALPAPTETPSSPYYRGALVADGTANEIWVLSAAGLFKVDGSMPKRMAEFPSMPSNSQAVPSSLAISAEGMPCTGLLDSTVALCFKDGSWQQSAEVMDDFGGRSVAAVTFDTAGSLLAVGIRSISVAGKTQTELGPFEPTPFGVKHLFGAIANTTSVDGVDAVASGGWGGTAFLKRSGEAYREAGSGLSTVQDQPYIIRQFASHPSFGLLAGADEGLFVWNGDPISGHWKSLRDIDPRLAAGLDGVVVSDDRSFWVGSGLRLSLIELPKAAPQAEIQRSPSTDTIDTNAVTYKLSVPGLVGLPASKSTAITYSPSIANAERGVTGPTSRLDLSNLADLTTYRVTAEVTDGFLNIGPTLESKFSVKLPFYQNPYKLGAVVVAAIMFLGLLLTRRGPTGFVLLRIGRLRWSTEKDDPRFAIEVKNLGPDVVRYELEAPSALTLIRLVVDVPAPQLDASPKEILPYLVRVAEGKVRPHRERFDTAMKRAASVLGEEALPENVRFMTSQFDSGAISVDLSKSLLWLPIELANDGGASQVMLRYAIGRSVSGDVLVESEPLRSSRLRVAIFAPHLDPSTPSLPQAEAEAKSVAAAARKWGAEVDFVRPDATKQQVLDAICAANIFHYAGHAEFSSGAAGNSYLPISGGHILAAEIAAALQSAPHNLLLAFINGCGSSREDSWERGLEIYGFASAFLNNAVYFIGAQWPIQDEIAALLAGEFYARLFPASYSLWWQLIRRNPLQGTPFAEALRLARLEAREFGPEAVQTWSSYVFYGDPTRRLVLQ</sequence>
<dbReference type="EMBL" id="JBHUGZ010000016">
    <property type="protein sequence ID" value="MFD1985476.1"/>
    <property type="molecule type" value="Genomic_DNA"/>
</dbReference>
<protein>
    <submittedName>
        <fullName evidence="2">CHAT domain-containing protein</fullName>
    </submittedName>
</protein>
<evidence type="ECO:0000313" key="2">
    <source>
        <dbReference type="EMBL" id="MFD1985476.1"/>
    </source>
</evidence>